<sequence length="46" mass="5267">MVEAIAEGFKLDAHGGRAGRKYANDRPKTLFRYLADPSLYLRHMTE</sequence>
<dbReference type="EMBL" id="BAAAUX010000011">
    <property type="protein sequence ID" value="GAA2787436.1"/>
    <property type="molecule type" value="Genomic_DNA"/>
</dbReference>
<reference evidence="1 2" key="1">
    <citation type="journal article" date="2019" name="Int. J. Syst. Evol. Microbiol.">
        <title>The Global Catalogue of Microorganisms (GCM) 10K type strain sequencing project: providing services to taxonomists for standard genome sequencing and annotation.</title>
        <authorList>
            <consortium name="The Broad Institute Genomics Platform"/>
            <consortium name="The Broad Institute Genome Sequencing Center for Infectious Disease"/>
            <person name="Wu L."/>
            <person name="Ma J."/>
        </authorList>
    </citation>
    <scope>NUCLEOTIDE SEQUENCE [LARGE SCALE GENOMIC DNA]</scope>
    <source>
        <strain evidence="1 2">JCM 9383</strain>
    </source>
</reference>
<dbReference type="RefSeq" id="WP_344679507.1">
    <property type="nucleotide sequence ID" value="NZ_BAAAUX010000011.1"/>
</dbReference>
<comment type="caution">
    <text evidence="1">The sequence shown here is derived from an EMBL/GenBank/DDBJ whole genome shotgun (WGS) entry which is preliminary data.</text>
</comment>
<evidence type="ECO:0000313" key="1">
    <source>
        <dbReference type="EMBL" id="GAA2787436.1"/>
    </source>
</evidence>
<dbReference type="Proteomes" id="UP001500979">
    <property type="component" value="Unassembled WGS sequence"/>
</dbReference>
<protein>
    <submittedName>
        <fullName evidence="1">Uncharacterized protein</fullName>
    </submittedName>
</protein>
<organism evidence="1 2">
    <name type="scientific">Saccharopolyspora taberi</name>
    <dbReference type="NCBI Taxonomy" id="60895"/>
    <lineage>
        <taxon>Bacteria</taxon>
        <taxon>Bacillati</taxon>
        <taxon>Actinomycetota</taxon>
        <taxon>Actinomycetes</taxon>
        <taxon>Pseudonocardiales</taxon>
        <taxon>Pseudonocardiaceae</taxon>
        <taxon>Saccharopolyspora</taxon>
    </lineage>
</organism>
<name>A0ABN3VAW0_9PSEU</name>
<accession>A0ABN3VAW0</accession>
<keyword evidence="2" id="KW-1185">Reference proteome</keyword>
<gene>
    <name evidence="1" type="ORF">GCM10010470_22360</name>
</gene>
<evidence type="ECO:0000313" key="2">
    <source>
        <dbReference type="Proteomes" id="UP001500979"/>
    </source>
</evidence>
<proteinExistence type="predicted"/>